<dbReference type="GO" id="GO:0005762">
    <property type="term" value="C:mitochondrial large ribosomal subunit"/>
    <property type="evidence" value="ECO:0007669"/>
    <property type="project" value="TreeGrafter"/>
</dbReference>
<evidence type="ECO:0000256" key="7">
    <source>
        <dbReference type="ARBA" id="ARBA00035182"/>
    </source>
</evidence>
<keyword evidence="5" id="KW-0496">Mitochondrion</keyword>
<reference evidence="9 10" key="2">
    <citation type="submission" date="2018-11" db="EMBL/GenBank/DDBJ databases">
        <authorList>
            <consortium name="Pathogen Informatics"/>
        </authorList>
    </citation>
    <scope>NUCLEOTIDE SEQUENCE [LARGE SCALE GENOMIC DNA]</scope>
</reference>
<reference evidence="11" key="1">
    <citation type="submission" date="2016-06" db="UniProtKB">
        <authorList>
            <consortium name="WormBaseParasite"/>
        </authorList>
    </citation>
    <scope>IDENTIFICATION</scope>
</reference>
<evidence type="ECO:0000256" key="8">
    <source>
        <dbReference type="ARBA" id="ARBA00035419"/>
    </source>
</evidence>
<dbReference type="GO" id="GO:0006412">
    <property type="term" value="P:translation"/>
    <property type="evidence" value="ECO:0007669"/>
    <property type="project" value="TreeGrafter"/>
</dbReference>
<keyword evidence="3" id="KW-0809">Transit peptide</keyword>
<evidence type="ECO:0000256" key="4">
    <source>
        <dbReference type="ARBA" id="ARBA00022980"/>
    </source>
</evidence>
<dbReference type="Proteomes" id="UP000270296">
    <property type="component" value="Unassembled WGS sequence"/>
</dbReference>
<organism evidence="11">
    <name type="scientific">Soboliphyme baturini</name>
    <dbReference type="NCBI Taxonomy" id="241478"/>
    <lineage>
        <taxon>Eukaryota</taxon>
        <taxon>Metazoa</taxon>
        <taxon>Ecdysozoa</taxon>
        <taxon>Nematoda</taxon>
        <taxon>Enoplea</taxon>
        <taxon>Dorylaimia</taxon>
        <taxon>Dioctophymatida</taxon>
        <taxon>Dioctophymatoidea</taxon>
        <taxon>Soboliphymatidae</taxon>
        <taxon>Soboliphyme</taxon>
    </lineage>
</organism>
<keyword evidence="4" id="KW-0689">Ribosomal protein</keyword>
<comment type="similarity">
    <text evidence="2">Belongs to the mitochondrion-specific ribosomal protein mL51 family.</text>
</comment>
<proteinExistence type="inferred from homology"/>
<evidence type="ECO:0000256" key="5">
    <source>
        <dbReference type="ARBA" id="ARBA00023128"/>
    </source>
</evidence>
<dbReference type="GO" id="GO:0003735">
    <property type="term" value="F:structural constituent of ribosome"/>
    <property type="evidence" value="ECO:0007669"/>
    <property type="project" value="InterPro"/>
</dbReference>
<dbReference type="AlphaFoldDB" id="A0A183IJF6"/>
<dbReference type="PANTHER" id="PTHR13409:SF0">
    <property type="entry name" value="LARGE RIBOSOMAL SUBUNIT PROTEIN ML51"/>
    <property type="match status" value="1"/>
</dbReference>
<gene>
    <name evidence="9" type="ORF">SBAD_LOCUS3752</name>
</gene>
<evidence type="ECO:0000256" key="6">
    <source>
        <dbReference type="ARBA" id="ARBA00023274"/>
    </source>
</evidence>
<dbReference type="WBParaSite" id="SBAD_0000392201-mRNA-1">
    <property type="protein sequence ID" value="SBAD_0000392201-mRNA-1"/>
    <property type="gene ID" value="SBAD_0000392201"/>
</dbReference>
<dbReference type="InterPro" id="IPR019373">
    <property type="entry name" value="Ribosomal_mL51"/>
</dbReference>
<dbReference type="OrthoDB" id="10059330at2759"/>
<name>A0A183IJF6_9BILA</name>
<dbReference type="EMBL" id="UZAM01007929">
    <property type="protein sequence ID" value="VDP02240.1"/>
    <property type="molecule type" value="Genomic_DNA"/>
</dbReference>
<dbReference type="Pfam" id="PF10244">
    <property type="entry name" value="MRP-L51"/>
    <property type="match status" value="1"/>
</dbReference>
<keyword evidence="6" id="KW-0687">Ribonucleoprotein</keyword>
<protein>
    <recommendedName>
        <fullName evidence="7">Large ribosomal subunit protein mL51</fullName>
    </recommendedName>
    <alternativeName>
        <fullName evidence="8">39S ribosomal protein L51, mitochondrial</fullName>
    </alternativeName>
</protein>
<evidence type="ECO:0000313" key="10">
    <source>
        <dbReference type="Proteomes" id="UP000270296"/>
    </source>
</evidence>
<comment type="subcellular location">
    <subcellularLocation>
        <location evidence="1">Mitochondrion</location>
    </subcellularLocation>
</comment>
<evidence type="ECO:0000313" key="9">
    <source>
        <dbReference type="EMBL" id="VDP02240.1"/>
    </source>
</evidence>
<evidence type="ECO:0000256" key="3">
    <source>
        <dbReference type="ARBA" id="ARBA00022946"/>
    </source>
</evidence>
<accession>A0A183IJF6</accession>
<evidence type="ECO:0000256" key="1">
    <source>
        <dbReference type="ARBA" id="ARBA00004173"/>
    </source>
</evidence>
<evidence type="ECO:0000256" key="2">
    <source>
        <dbReference type="ARBA" id="ARBA00010972"/>
    </source>
</evidence>
<keyword evidence="10" id="KW-1185">Reference proteome</keyword>
<sequence length="196" mass="23825">MFNCLRRYLAKCDVRVPLRAIHDVSKVPRVRDRTNAHLKVSDYGYVWNYHQEGQPLPRMKDCMVPVKTVPYKVRDMWTKEKALFGQNDYIDLLGDGSVHPAQLMYHQPPWLRGFPGSHRANELIKLIHYRNLYHERMKRNAPKRWHDLLKRINYLLKYHNYKKQDEIKIERDLGIWEEEPDFYYKDKTRRTFLDIP</sequence>
<dbReference type="PANTHER" id="PTHR13409">
    <property type="entry name" value="MITOCHONDRIAL 39S RIBOSOMAL PROTEIN L51"/>
    <property type="match status" value="1"/>
</dbReference>
<evidence type="ECO:0000313" key="11">
    <source>
        <dbReference type="WBParaSite" id="SBAD_0000392201-mRNA-1"/>
    </source>
</evidence>